<dbReference type="SMART" id="SM00268">
    <property type="entry name" value="ACTIN"/>
    <property type="match status" value="1"/>
</dbReference>
<gene>
    <name evidence="2" type="ORF">CANTADRAFT_49539</name>
</gene>
<evidence type="ECO:0000256" key="1">
    <source>
        <dbReference type="RuleBase" id="RU000487"/>
    </source>
</evidence>
<dbReference type="InterPro" id="IPR043129">
    <property type="entry name" value="ATPase_NBD"/>
</dbReference>
<evidence type="ECO:0000313" key="3">
    <source>
        <dbReference type="Proteomes" id="UP000094285"/>
    </source>
</evidence>
<dbReference type="EMBL" id="KV453911">
    <property type="protein sequence ID" value="ODV80348.1"/>
    <property type="molecule type" value="Genomic_DNA"/>
</dbReference>
<comment type="similarity">
    <text evidence="1">Belongs to the actin family.</text>
</comment>
<dbReference type="Proteomes" id="UP000094285">
    <property type="component" value="Unassembled WGS sequence"/>
</dbReference>
<accession>A0A1E4SLH4</accession>
<organism evidence="2 3">
    <name type="scientific">Suhomyces tanzawaensis NRRL Y-17324</name>
    <dbReference type="NCBI Taxonomy" id="984487"/>
    <lineage>
        <taxon>Eukaryota</taxon>
        <taxon>Fungi</taxon>
        <taxon>Dikarya</taxon>
        <taxon>Ascomycota</taxon>
        <taxon>Saccharomycotina</taxon>
        <taxon>Pichiomycetes</taxon>
        <taxon>Debaryomycetaceae</taxon>
        <taxon>Suhomyces</taxon>
    </lineage>
</organism>
<sequence length="424" mass="47619">MFTSPAVVIDNGSYTTKAGFALEDLPSLVFSSNYQKHNDTVLVGENMQPEHEVMTLIDNGLIYDFENIIHNWEHVYKHIDNLSPIDAKEYPLVLTEQSWNTSKNKLATAQLVFENLQVPIFSLVKNPLAQLYRVGKLTGLVIDIGSSVASVTPILDGIIQTKSSFHLKYAGDFLNLHVLNYVQSKTTLESLLPSQFQNATDSFKHHYTSHHFLQEYKNLTLNFQLSDYQLYNHQHISLADQPSYLENLFQPNLNKLPNVTIPEPVVDKPHTHGLTNLIFLCLKSLEGTLLPNDGSAGSGSHNKFARFNEIFKGLLSNVLITGGTSLANGLIDQVLNDLRILTPKYFPNYSYSPYSITQISNLSPASDINEVWDKQFSGWLGACSLASMLNDGNQDSLNIALDNWFVTKSDYEELGEDLILEKFK</sequence>
<dbReference type="GeneID" id="30983856"/>
<dbReference type="Gene3D" id="3.90.640.10">
    <property type="entry name" value="Actin, Chain A, domain 4"/>
    <property type="match status" value="1"/>
</dbReference>
<dbReference type="PANTHER" id="PTHR11937">
    <property type="entry name" value="ACTIN"/>
    <property type="match status" value="1"/>
</dbReference>
<dbReference type="Gene3D" id="3.30.420.40">
    <property type="match status" value="2"/>
</dbReference>
<dbReference type="Pfam" id="PF00022">
    <property type="entry name" value="Actin"/>
    <property type="match status" value="2"/>
</dbReference>
<dbReference type="InterPro" id="IPR004000">
    <property type="entry name" value="Actin"/>
</dbReference>
<dbReference type="AlphaFoldDB" id="A0A1E4SLH4"/>
<name>A0A1E4SLH4_9ASCO</name>
<protein>
    <submittedName>
        <fullName evidence="2">Actin-domain-containing protein</fullName>
    </submittedName>
</protein>
<evidence type="ECO:0000313" key="2">
    <source>
        <dbReference type="EMBL" id="ODV80348.1"/>
    </source>
</evidence>
<proteinExistence type="inferred from homology"/>
<keyword evidence="3" id="KW-1185">Reference proteome</keyword>
<dbReference type="SUPFAM" id="SSF53067">
    <property type="entry name" value="Actin-like ATPase domain"/>
    <property type="match status" value="2"/>
</dbReference>
<dbReference type="OrthoDB" id="5132116at2759"/>
<reference evidence="3" key="1">
    <citation type="submission" date="2016-05" db="EMBL/GenBank/DDBJ databases">
        <title>Comparative genomics of biotechnologically important yeasts.</title>
        <authorList>
            <consortium name="DOE Joint Genome Institute"/>
            <person name="Riley R."/>
            <person name="Haridas S."/>
            <person name="Wolfe K.H."/>
            <person name="Lopes M.R."/>
            <person name="Hittinger C.T."/>
            <person name="Goker M."/>
            <person name="Salamov A."/>
            <person name="Wisecaver J."/>
            <person name="Long T.M."/>
            <person name="Aerts A.L."/>
            <person name="Barry K."/>
            <person name="Choi C."/>
            <person name="Clum A."/>
            <person name="Coughlan A.Y."/>
            <person name="Deshpande S."/>
            <person name="Douglass A.P."/>
            <person name="Hanson S.J."/>
            <person name="Klenk H.-P."/>
            <person name="Labutti K."/>
            <person name="Lapidus A."/>
            <person name="Lindquist E."/>
            <person name="Lipzen A."/>
            <person name="Meier-Kolthoff J.P."/>
            <person name="Ohm R.A."/>
            <person name="Otillar R.P."/>
            <person name="Pangilinan J."/>
            <person name="Peng Y."/>
            <person name="Rokas A."/>
            <person name="Rosa C.A."/>
            <person name="Scheuner C."/>
            <person name="Sibirny A.A."/>
            <person name="Slot J.C."/>
            <person name="Stielow J.B."/>
            <person name="Sun H."/>
            <person name="Kurtzman C.P."/>
            <person name="Blackwell M."/>
            <person name="Grigoriev I.V."/>
            <person name="Jeffries T.W."/>
        </authorList>
    </citation>
    <scope>NUCLEOTIDE SEQUENCE [LARGE SCALE GENOMIC DNA]</scope>
    <source>
        <strain evidence="3">NRRL Y-17324</strain>
    </source>
</reference>
<dbReference type="STRING" id="984487.A0A1E4SLH4"/>
<dbReference type="RefSeq" id="XP_020065470.1">
    <property type="nucleotide sequence ID" value="XM_020209720.1"/>
</dbReference>